<dbReference type="RefSeq" id="WP_113947302.1">
    <property type="nucleotide sequence ID" value="NZ_QNQU01000002.1"/>
</dbReference>
<evidence type="ECO:0000259" key="1">
    <source>
        <dbReference type="Pfam" id="PF06283"/>
    </source>
</evidence>
<comment type="caution">
    <text evidence="2">The sequence shown here is derived from an EMBL/GenBank/DDBJ whole genome shotgun (WGS) entry which is preliminary data.</text>
</comment>
<dbReference type="PANTHER" id="PTHR40469">
    <property type="entry name" value="SECRETED GLYCOSYL HYDROLASE"/>
    <property type="match status" value="1"/>
</dbReference>
<dbReference type="Proteomes" id="UP000252081">
    <property type="component" value="Unassembled WGS sequence"/>
</dbReference>
<dbReference type="AlphaFoldDB" id="A0A366LBY2"/>
<accession>A0A366LBY2</accession>
<gene>
    <name evidence="2" type="ORF">DRW42_02685</name>
</gene>
<dbReference type="OrthoDB" id="9816308at2"/>
<dbReference type="SUPFAM" id="SSF52317">
    <property type="entry name" value="Class I glutamine amidotransferase-like"/>
    <property type="match status" value="1"/>
</dbReference>
<sequence>MKKINYISSLIVIAVLLFSNSLSAKKQKVLIFCKTAGFHHNAIADGVKAIIKLGAENNFDVDSTTNANNFNAANLKKYNAVIFLSTTGDVLNDTQQKAFEDYIHHGDAFVGVHAATDCEYQWPWYGKLVGAYFAGHPNQQEAELNVIDKNHLSTEMLPNLWKRKDEWYNFKSVATDLKVLITINEKSYDAGKAKMGDNHPIAWYHAYDGGRAFYTELGHTEASYTEPLFLQHLLGGIKYALGRKK</sequence>
<feature type="domain" description="ThuA-like" evidence="1">
    <location>
        <begin position="28"/>
        <end position="240"/>
    </location>
</feature>
<dbReference type="Pfam" id="PF06283">
    <property type="entry name" value="ThuA"/>
    <property type="match status" value="1"/>
</dbReference>
<proteinExistence type="predicted"/>
<name>A0A366LBY2_9SPHI</name>
<protein>
    <submittedName>
        <fullName evidence="2">ThuA domain-containing protein</fullName>
    </submittedName>
</protein>
<evidence type="ECO:0000313" key="3">
    <source>
        <dbReference type="Proteomes" id="UP000252081"/>
    </source>
</evidence>
<dbReference type="PANTHER" id="PTHR40469:SF2">
    <property type="entry name" value="GALACTOSE-BINDING DOMAIN-LIKE SUPERFAMILY PROTEIN"/>
    <property type="match status" value="1"/>
</dbReference>
<organism evidence="2 3">
    <name type="scientific">Pedobacter miscanthi</name>
    <dbReference type="NCBI Taxonomy" id="2259170"/>
    <lineage>
        <taxon>Bacteria</taxon>
        <taxon>Pseudomonadati</taxon>
        <taxon>Bacteroidota</taxon>
        <taxon>Sphingobacteriia</taxon>
        <taxon>Sphingobacteriales</taxon>
        <taxon>Sphingobacteriaceae</taxon>
        <taxon>Pedobacter</taxon>
    </lineage>
</organism>
<evidence type="ECO:0000313" key="2">
    <source>
        <dbReference type="EMBL" id="RBQ11388.1"/>
    </source>
</evidence>
<reference evidence="2 3" key="1">
    <citation type="submission" date="2018-07" db="EMBL/GenBank/DDBJ databases">
        <title>A draft genome of a endophytic bacteria, a new species of Pedobacter.</title>
        <authorList>
            <person name="Zhang Z.D."/>
            <person name="Chen Z.J."/>
        </authorList>
    </citation>
    <scope>NUCLEOTIDE SEQUENCE [LARGE SCALE GENOMIC DNA]</scope>
    <source>
        <strain evidence="2 3">RS10</strain>
    </source>
</reference>
<keyword evidence="3" id="KW-1185">Reference proteome</keyword>
<dbReference type="InterPro" id="IPR029062">
    <property type="entry name" value="Class_I_gatase-like"/>
</dbReference>
<dbReference type="InterPro" id="IPR029010">
    <property type="entry name" value="ThuA-like"/>
</dbReference>
<dbReference type="EMBL" id="QNQU01000002">
    <property type="protein sequence ID" value="RBQ11388.1"/>
    <property type="molecule type" value="Genomic_DNA"/>
</dbReference>
<dbReference type="Gene3D" id="3.40.50.880">
    <property type="match status" value="1"/>
</dbReference>